<dbReference type="HOGENOM" id="CLU_1326405_0_0_1"/>
<dbReference type="EMBL" id="KB726989">
    <property type="protein sequence ID" value="EMT65824.1"/>
    <property type="molecule type" value="Genomic_DNA"/>
</dbReference>
<protein>
    <submittedName>
        <fullName evidence="1">Uncharacterized protein</fullName>
    </submittedName>
</protein>
<evidence type="ECO:0000313" key="1">
    <source>
        <dbReference type="EMBL" id="EMT65824.1"/>
    </source>
</evidence>
<name>N1RJE8_FUSC4</name>
<organism evidence="1 2">
    <name type="scientific">Fusarium oxysporum f. sp. cubense (strain race 4)</name>
    <name type="common">Panama disease fungus</name>
    <dbReference type="NCBI Taxonomy" id="2502994"/>
    <lineage>
        <taxon>Eukaryota</taxon>
        <taxon>Fungi</taxon>
        <taxon>Dikarya</taxon>
        <taxon>Ascomycota</taxon>
        <taxon>Pezizomycotina</taxon>
        <taxon>Sordariomycetes</taxon>
        <taxon>Hypocreomycetidae</taxon>
        <taxon>Hypocreales</taxon>
        <taxon>Nectriaceae</taxon>
        <taxon>Fusarium</taxon>
        <taxon>Fusarium oxysporum species complex</taxon>
    </lineage>
</organism>
<accession>N1RJE8</accession>
<feature type="non-terminal residue" evidence="1">
    <location>
        <position position="209"/>
    </location>
</feature>
<keyword evidence="2" id="KW-1185">Reference proteome</keyword>
<reference evidence="2" key="1">
    <citation type="submission" date="2012-09" db="EMBL/GenBank/DDBJ databases">
        <title>Genome sequencing and comparative transcriptomics of race 1 and race 4 of banana pathogen: Fusarium oxysporum f. sp. cubense.</title>
        <authorList>
            <person name="Fang X."/>
            <person name="Huang J."/>
        </authorList>
    </citation>
    <scope>NUCLEOTIDE SEQUENCE [LARGE SCALE GENOMIC DNA]</scope>
    <source>
        <strain evidence="2">race 4</strain>
    </source>
</reference>
<reference evidence="2" key="2">
    <citation type="journal article" date="2014" name="PLoS ONE">
        <title>Genome and Transcriptome Analysis of the Fungal Pathogen Fusarium oxysporum f. sp. cubense Causing Banana Vascular Wilt Disease.</title>
        <authorList>
            <person name="Guo L."/>
            <person name="Han L."/>
            <person name="Yang L."/>
            <person name="Zeng H."/>
            <person name="Fan D."/>
            <person name="Zhu Y."/>
            <person name="Feng Y."/>
            <person name="Wang G."/>
            <person name="Peng C."/>
            <person name="Jiang X."/>
            <person name="Zhou D."/>
            <person name="Ni P."/>
            <person name="Liang C."/>
            <person name="Liu L."/>
            <person name="Wang J."/>
            <person name="Mao C."/>
            <person name="Fang X."/>
            <person name="Peng M."/>
            <person name="Huang J."/>
        </authorList>
    </citation>
    <scope>NUCLEOTIDE SEQUENCE [LARGE SCALE GENOMIC DNA]</scope>
    <source>
        <strain evidence="2">race 4</strain>
    </source>
</reference>
<dbReference type="Proteomes" id="UP000016929">
    <property type="component" value="Unassembled WGS sequence"/>
</dbReference>
<evidence type="ECO:0000313" key="2">
    <source>
        <dbReference type="Proteomes" id="UP000016929"/>
    </source>
</evidence>
<sequence>MAAPELVVAVHDLLWLGSRLSILRHARQLLKQQRLCWSLEVFLLEPLYVFTNLASTSPAKPSTGTKPILCLTGSGGPPLKSSVFQIESQSSDERALFLGPMRAMRSPLPIPLLIPSKYLVTRSPRARDLDAVCAPSASASELPMPYQFASGFSLCVYAASVSRQSEVAVDGHGFVEPTVVTCLVPSSANLTPLLRVSFPDFDLLPTSTL</sequence>
<gene>
    <name evidence="1" type="ORF">FOC4_h10017165</name>
</gene>
<proteinExistence type="predicted"/>
<dbReference type="AlphaFoldDB" id="N1RJE8"/>
<dbReference type="OrthoDB" id="10410120at2759"/>